<dbReference type="GO" id="GO:0016829">
    <property type="term" value="F:lyase activity"/>
    <property type="evidence" value="ECO:0007669"/>
    <property type="project" value="UniProtKB-KW"/>
</dbReference>
<dbReference type="Proteomes" id="UP000218387">
    <property type="component" value="Chromosome"/>
</dbReference>
<proteinExistence type="predicted"/>
<evidence type="ECO:0000256" key="1">
    <source>
        <dbReference type="ARBA" id="ARBA00023004"/>
    </source>
</evidence>
<dbReference type="KEGG" id="emt:CPZ25_018355"/>
<evidence type="ECO:0000313" key="5">
    <source>
        <dbReference type="Proteomes" id="UP000218387"/>
    </source>
</evidence>
<sequence>MVKLTEYEQEMLSGVHGALKQQAMKKVVEYAGVLGAEELCEVTMAHVFCGAHEYLNAAGSDDIEETVAQMQFCTDEKMPKDDYVCYCQSDCGPMDSTRYAEMGVSGAEGKKNQEYLDYYRDRGVNMVGTCVPYMCGFIPLRGEHYVSSESHAVTLMNSLWSACGNSDGLEAGFWAAACGRTPKWGNHIMENRKGTHLFNVKCRIKSSMDWDLLGYSIGRKLPTHAVPVVNGLQDRPNIFNIKYFFAAMATTAGPEMCHLVGISPEAVTLDMALGENEPQAVIEITSEDLKESWAILNGYKTGKQPIDYISLGCPHYSIEELRKIAGLLENRKIADNTVLHVWTAPPIKETADRCGYTKIIEESGAIMLTSSCPLTSGKMPEGARNIGFDSAKQAHYIAPGTEADVFYGSLEDCLESAVSGYWEVREWEEK</sequence>
<organism evidence="4 5">
    <name type="scientific">Eubacterium maltosivorans</name>
    <dbReference type="NCBI Taxonomy" id="2041044"/>
    <lineage>
        <taxon>Bacteria</taxon>
        <taxon>Bacillati</taxon>
        <taxon>Bacillota</taxon>
        <taxon>Clostridia</taxon>
        <taxon>Eubacteriales</taxon>
        <taxon>Eubacteriaceae</taxon>
        <taxon>Eubacterium</taxon>
    </lineage>
</organism>
<evidence type="ECO:0000313" key="4">
    <source>
        <dbReference type="EMBL" id="QCT73694.1"/>
    </source>
</evidence>
<feature type="domain" description="Phosphomevalonate dehydratase large subunit-like" evidence="3">
    <location>
        <begin position="3"/>
        <end position="415"/>
    </location>
</feature>
<accession>A0A4P9CD96</accession>
<dbReference type="Pfam" id="PF04412">
    <property type="entry name" value="AcnX"/>
    <property type="match status" value="1"/>
</dbReference>
<dbReference type="EMBL" id="CP029487">
    <property type="protein sequence ID" value="QCT73694.1"/>
    <property type="molecule type" value="Genomic_DNA"/>
</dbReference>
<dbReference type="InterPro" id="IPR007506">
    <property type="entry name" value="PMDh-L-like_dom"/>
</dbReference>
<dbReference type="AlphaFoldDB" id="A0A4P9CD96"/>
<dbReference type="RefSeq" id="WP_096919239.1">
    <property type="nucleotide sequence ID" value="NZ_CP029487.1"/>
</dbReference>
<evidence type="ECO:0000259" key="3">
    <source>
        <dbReference type="Pfam" id="PF04412"/>
    </source>
</evidence>
<dbReference type="PANTHER" id="PTHR36577">
    <property type="entry name" value="DUF521 DOMAIN PROTEIN (AFU_ORTHOLOGUE AFUA_6G00490)"/>
    <property type="match status" value="1"/>
</dbReference>
<keyword evidence="5" id="KW-1185">Reference proteome</keyword>
<dbReference type="PANTHER" id="PTHR36577:SF3">
    <property type="entry name" value="DUF521 DOMAIN PROTEIN (AFU_ORTHOLOGUE AFUA_6G00490)"/>
    <property type="match status" value="1"/>
</dbReference>
<gene>
    <name evidence="4" type="ORF">CPZ25_018355</name>
</gene>
<keyword evidence="2" id="KW-0456">Lyase</keyword>
<keyword evidence="1" id="KW-0408">Iron</keyword>
<evidence type="ECO:0000256" key="2">
    <source>
        <dbReference type="ARBA" id="ARBA00023239"/>
    </source>
</evidence>
<name>A0A4P9CD96_EUBML</name>
<protein>
    <submittedName>
        <fullName evidence="4">DUF521 domain-containing protein</fullName>
    </submittedName>
</protein>
<reference evidence="4 5" key="1">
    <citation type="submission" date="2018-05" db="EMBL/GenBank/DDBJ databases">
        <title>Genome comparison of Eubacterium sp.</title>
        <authorList>
            <person name="Feng Y."/>
            <person name="Sanchez-Andrea I."/>
            <person name="Stams A.J.M."/>
            <person name="De Vos W.M."/>
        </authorList>
    </citation>
    <scope>NUCLEOTIDE SEQUENCE [LARGE SCALE GENOMIC DNA]</scope>
    <source>
        <strain evidence="4 5">YI</strain>
    </source>
</reference>